<evidence type="ECO:0000256" key="6">
    <source>
        <dbReference type="ARBA" id="ARBA00023170"/>
    </source>
</evidence>
<dbReference type="GO" id="GO:0038039">
    <property type="term" value="C:G protein-coupled receptor heterodimeric complex"/>
    <property type="evidence" value="ECO:0007669"/>
    <property type="project" value="TreeGrafter"/>
</dbReference>
<dbReference type="EMBL" id="HBIX01021079">
    <property type="protein sequence ID" value="CAE0722057.1"/>
    <property type="molecule type" value="Transcribed_RNA"/>
</dbReference>
<dbReference type="InterPro" id="IPR002455">
    <property type="entry name" value="GPCR3_GABA-B"/>
</dbReference>
<comment type="subcellular location">
    <subcellularLocation>
        <location evidence="1">Membrane</location>
        <topology evidence="1">Multi-pass membrane protein</topology>
    </subcellularLocation>
</comment>
<evidence type="ECO:0000256" key="1">
    <source>
        <dbReference type="ARBA" id="ARBA00004141"/>
    </source>
</evidence>
<dbReference type="PANTHER" id="PTHR10519:SF20">
    <property type="entry name" value="G-PROTEIN COUPLED RECEPTOR 156-RELATED"/>
    <property type="match status" value="1"/>
</dbReference>
<feature type="transmembrane region" description="Helical" evidence="10">
    <location>
        <begin position="589"/>
        <end position="610"/>
    </location>
</feature>
<dbReference type="GO" id="GO:0004965">
    <property type="term" value="F:G protein-coupled GABA receptor activity"/>
    <property type="evidence" value="ECO:0007669"/>
    <property type="project" value="InterPro"/>
</dbReference>
<keyword evidence="6" id="KW-0675">Receptor</keyword>
<sequence>MTNATVEHWIDNIPKTSILYTLPAFDEVFKAVPTDRITRQLDQVNDVIKIGVKGIQESSTDNVGDEYLEIPHCNVVGLLNWNSNRSIEIASAIALGIQHLNTGNSSIVSDLGELRESNCNELSFTLEFHDTKNDAEVATGKVLEVMERNDGYKAPCSFLGATSSKIAVKTAWLTSIKDYVYVTGISTSVELESTSPYSNFARTIPNDRDNIIPIMNYFVNKTDLKYLAVIHMNEPYGNSFGQSIQRWKETTPNDLFIRVFSIDSDGTTINSTLTELKKSQLTYVLAAMPSMHFYDKLMETAYDMGLAGKKEDSDIIYQWYFSDSFWVPTKGVNLNVALKNAYNGTGKIIPSAGRLHSETSYEDFVVQLKDIGRSHEDLNYINGMISKHDNIQESYEGEQNNKNESIGIFDNMGDAHIDAAFMYDATIAMGRSACRAFGYENKEGFNGTEQFLFLAEQTRFRGATGKVILNNRTGSRTYDSAFYELFNCITEEKVDEKSGEDGFTFKLFVTDSYHNGSWSPGERSFVYGNGLIEKPPELLPREPIEKKNDKALVLVASLFSILSISLAICFGIWTWCHRSTRVVQASQPFFLYLVSFGVIMVGASILPLFVPLLVDDIKHSQELCNNACIAMVWLFYPGLSIIFSALFTKTYRINLVMRNSKKFRRVTVTIPKTLKTMAIMLTLNIIVLSVMTKLHSPKYKQESKFEDDFNRPIEIYSKCSWEESFPYITTLIVINAVIASLSAYQSWKARGLSTEFAESQYIFAALLMILTLFMVQLPVMTMSGDNPELRKLAYISGVFIFSMSILLLLFVPKMYFHYYRKNDRQTMNSSVEGINLTLSSLNGDEMQGRNNAGERILTTQSATQLAARVTELEELLREKEQERLKLECRCNEMDHRCVDP</sequence>
<dbReference type="InterPro" id="IPR001828">
    <property type="entry name" value="ANF_lig-bd_rcpt"/>
</dbReference>
<feature type="transmembrane region" description="Helical" evidence="10">
    <location>
        <begin position="792"/>
        <end position="811"/>
    </location>
</feature>
<evidence type="ECO:0000256" key="9">
    <source>
        <dbReference type="SAM" id="Coils"/>
    </source>
</evidence>
<keyword evidence="7" id="KW-0325">Glycoprotein</keyword>
<proteinExistence type="predicted"/>
<dbReference type="Pfam" id="PF01094">
    <property type="entry name" value="ANF_receptor"/>
    <property type="match status" value="1"/>
</dbReference>
<keyword evidence="8" id="KW-0807">Transducer</keyword>
<evidence type="ECO:0000256" key="2">
    <source>
        <dbReference type="ARBA" id="ARBA00022692"/>
    </source>
</evidence>
<reference evidence="12" key="1">
    <citation type="submission" date="2021-01" db="EMBL/GenBank/DDBJ databases">
        <authorList>
            <person name="Corre E."/>
            <person name="Pelletier E."/>
            <person name="Niang G."/>
            <person name="Scheremetjew M."/>
            <person name="Finn R."/>
            <person name="Kale V."/>
            <person name="Holt S."/>
            <person name="Cochrane G."/>
            <person name="Meng A."/>
            <person name="Brown T."/>
            <person name="Cohen L."/>
        </authorList>
    </citation>
    <scope>NUCLEOTIDE SEQUENCE</scope>
    <source>
        <strain evidence="12">10249 10 AB</strain>
    </source>
</reference>
<feature type="coiled-coil region" evidence="9">
    <location>
        <begin position="862"/>
        <end position="896"/>
    </location>
</feature>
<evidence type="ECO:0000256" key="10">
    <source>
        <dbReference type="SAM" id="Phobius"/>
    </source>
</evidence>
<gene>
    <name evidence="12" type="ORF">PAUS00366_LOCUS14812</name>
</gene>
<dbReference type="InterPro" id="IPR028082">
    <property type="entry name" value="Peripla_BP_I"/>
</dbReference>
<dbReference type="PROSITE" id="PS50259">
    <property type="entry name" value="G_PROTEIN_RECEP_F3_4"/>
    <property type="match status" value="1"/>
</dbReference>
<feature type="transmembrane region" description="Helical" evidence="10">
    <location>
        <begin position="673"/>
        <end position="691"/>
    </location>
</feature>
<dbReference type="InterPro" id="IPR017978">
    <property type="entry name" value="GPCR_3_C"/>
</dbReference>
<dbReference type="PANTHER" id="PTHR10519">
    <property type="entry name" value="GABA-B RECEPTOR"/>
    <property type="match status" value="1"/>
</dbReference>
<dbReference type="Pfam" id="PF00003">
    <property type="entry name" value="7tm_3"/>
    <property type="match status" value="1"/>
</dbReference>
<evidence type="ECO:0000256" key="7">
    <source>
        <dbReference type="ARBA" id="ARBA00023180"/>
    </source>
</evidence>
<keyword evidence="4" id="KW-0297">G-protein coupled receptor</keyword>
<feature type="transmembrane region" description="Helical" evidence="10">
    <location>
        <begin position="725"/>
        <end position="747"/>
    </location>
</feature>
<evidence type="ECO:0000313" key="12">
    <source>
        <dbReference type="EMBL" id="CAE0722057.1"/>
    </source>
</evidence>
<dbReference type="Gene3D" id="3.40.50.2300">
    <property type="match status" value="2"/>
</dbReference>
<keyword evidence="9" id="KW-0175">Coiled coil</keyword>
<protein>
    <recommendedName>
        <fullName evidence="11">G-protein coupled receptors family 3 profile domain-containing protein</fullName>
    </recommendedName>
</protein>
<feature type="transmembrane region" description="Helical" evidence="10">
    <location>
        <begin position="759"/>
        <end position="780"/>
    </location>
</feature>
<feature type="domain" description="G-protein coupled receptors family 3 profile" evidence="11">
    <location>
        <begin position="627"/>
        <end position="820"/>
    </location>
</feature>
<evidence type="ECO:0000259" key="11">
    <source>
        <dbReference type="PROSITE" id="PS50259"/>
    </source>
</evidence>
<keyword evidence="5 10" id="KW-0472">Membrane</keyword>
<evidence type="ECO:0000256" key="8">
    <source>
        <dbReference type="ARBA" id="ARBA00023224"/>
    </source>
</evidence>
<evidence type="ECO:0000256" key="4">
    <source>
        <dbReference type="ARBA" id="ARBA00023040"/>
    </source>
</evidence>
<keyword evidence="3 10" id="KW-1133">Transmembrane helix</keyword>
<accession>A0A7S4EMG2</accession>
<dbReference type="CDD" id="cd15047">
    <property type="entry name" value="7tmC_GABA-B-like"/>
    <property type="match status" value="1"/>
</dbReference>
<evidence type="ECO:0000256" key="3">
    <source>
        <dbReference type="ARBA" id="ARBA00022989"/>
    </source>
</evidence>
<keyword evidence="2 10" id="KW-0812">Transmembrane</keyword>
<feature type="transmembrane region" description="Helical" evidence="10">
    <location>
        <begin position="551"/>
        <end position="577"/>
    </location>
</feature>
<dbReference type="SUPFAM" id="SSF53822">
    <property type="entry name" value="Periplasmic binding protein-like I"/>
    <property type="match status" value="1"/>
</dbReference>
<feature type="transmembrane region" description="Helical" evidence="10">
    <location>
        <begin position="630"/>
        <end position="652"/>
    </location>
</feature>
<dbReference type="AlphaFoldDB" id="A0A7S4EMG2"/>
<evidence type="ECO:0000256" key="5">
    <source>
        <dbReference type="ARBA" id="ARBA00023136"/>
    </source>
</evidence>
<organism evidence="12">
    <name type="scientific">Pseudo-nitzschia australis</name>
    <dbReference type="NCBI Taxonomy" id="44445"/>
    <lineage>
        <taxon>Eukaryota</taxon>
        <taxon>Sar</taxon>
        <taxon>Stramenopiles</taxon>
        <taxon>Ochrophyta</taxon>
        <taxon>Bacillariophyta</taxon>
        <taxon>Bacillariophyceae</taxon>
        <taxon>Bacillariophycidae</taxon>
        <taxon>Bacillariales</taxon>
        <taxon>Bacillariaceae</taxon>
        <taxon>Pseudo-nitzschia</taxon>
    </lineage>
</organism>
<name>A0A7S4EMG2_9STRA</name>